<feature type="transmembrane region" description="Helical" evidence="5">
    <location>
        <begin position="207"/>
        <end position="230"/>
    </location>
</feature>
<evidence type="ECO:0000256" key="2">
    <source>
        <dbReference type="ARBA" id="ARBA00022692"/>
    </source>
</evidence>
<feature type="transmembrane region" description="Helical" evidence="5">
    <location>
        <begin position="125"/>
        <end position="143"/>
    </location>
</feature>
<dbReference type="InterPro" id="IPR011701">
    <property type="entry name" value="MFS"/>
</dbReference>
<dbReference type="InterPro" id="IPR020846">
    <property type="entry name" value="MFS_dom"/>
</dbReference>
<feature type="transmembrane region" description="Helical" evidence="5">
    <location>
        <begin position="148"/>
        <end position="167"/>
    </location>
</feature>
<feature type="transmembrane region" description="Helical" evidence="5">
    <location>
        <begin position="390"/>
        <end position="409"/>
    </location>
</feature>
<dbReference type="STRING" id="913774.A0A0C3HSZ4"/>
<name>A0A0C3HSZ4_OIDMZ</name>
<evidence type="ECO:0000256" key="1">
    <source>
        <dbReference type="ARBA" id="ARBA00004141"/>
    </source>
</evidence>
<gene>
    <name evidence="7" type="ORF">OIDMADRAFT_39645</name>
</gene>
<keyword evidence="3 5" id="KW-1133">Transmembrane helix</keyword>
<accession>A0A0C3HSZ4</accession>
<feature type="transmembrane region" description="Helical" evidence="5">
    <location>
        <begin position="81"/>
        <end position="105"/>
    </location>
</feature>
<reference evidence="7 8" key="1">
    <citation type="submission" date="2014-04" db="EMBL/GenBank/DDBJ databases">
        <authorList>
            <consortium name="DOE Joint Genome Institute"/>
            <person name="Kuo A."/>
            <person name="Martino E."/>
            <person name="Perotto S."/>
            <person name="Kohler A."/>
            <person name="Nagy L.G."/>
            <person name="Floudas D."/>
            <person name="Copeland A."/>
            <person name="Barry K.W."/>
            <person name="Cichocki N."/>
            <person name="Veneault-Fourrey C."/>
            <person name="LaButti K."/>
            <person name="Lindquist E.A."/>
            <person name="Lipzen A."/>
            <person name="Lundell T."/>
            <person name="Morin E."/>
            <person name="Murat C."/>
            <person name="Sun H."/>
            <person name="Tunlid A."/>
            <person name="Henrissat B."/>
            <person name="Grigoriev I.V."/>
            <person name="Hibbett D.S."/>
            <person name="Martin F."/>
            <person name="Nordberg H.P."/>
            <person name="Cantor M.N."/>
            <person name="Hua S.X."/>
        </authorList>
    </citation>
    <scope>NUCLEOTIDE SEQUENCE [LARGE SCALE GENOMIC DNA]</scope>
    <source>
        <strain evidence="7 8">Zn</strain>
    </source>
</reference>
<dbReference type="Pfam" id="PF07690">
    <property type="entry name" value="MFS_1"/>
    <property type="match status" value="1"/>
</dbReference>
<feature type="transmembrane region" description="Helical" evidence="5">
    <location>
        <begin position="415"/>
        <end position="441"/>
    </location>
</feature>
<reference evidence="8" key="2">
    <citation type="submission" date="2015-01" db="EMBL/GenBank/DDBJ databases">
        <title>Evolutionary Origins and Diversification of the Mycorrhizal Mutualists.</title>
        <authorList>
            <consortium name="DOE Joint Genome Institute"/>
            <consortium name="Mycorrhizal Genomics Consortium"/>
            <person name="Kohler A."/>
            <person name="Kuo A."/>
            <person name="Nagy L.G."/>
            <person name="Floudas D."/>
            <person name="Copeland A."/>
            <person name="Barry K.W."/>
            <person name="Cichocki N."/>
            <person name="Veneault-Fourrey C."/>
            <person name="LaButti K."/>
            <person name="Lindquist E.A."/>
            <person name="Lipzen A."/>
            <person name="Lundell T."/>
            <person name="Morin E."/>
            <person name="Murat C."/>
            <person name="Riley R."/>
            <person name="Ohm R."/>
            <person name="Sun H."/>
            <person name="Tunlid A."/>
            <person name="Henrissat B."/>
            <person name="Grigoriev I.V."/>
            <person name="Hibbett D.S."/>
            <person name="Martin F."/>
        </authorList>
    </citation>
    <scope>NUCLEOTIDE SEQUENCE [LARGE SCALE GENOMIC DNA]</scope>
    <source>
        <strain evidence="8">Zn</strain>
    </source>
</reference>
<dbReference type="SUPFAM" id="SSF103473">
    <property type="entry name" value="MFS general substrate transporter"/>
    <property type="match status" value="1"/>
</dbReference>
<dbReference type="PANTHER" id="PTHR23502:SF187">
    <property type="entry name" value="TRANSPORTER, PUTATIVE (AFU_ORTHOLOGUE AFUA_2G17840)-RELATED"/>
    <property type="match status" value="1"/>
</dbReference>
<feature type="domain" description="Major facilitator superfamily (MFS) profile" evidence="6">
    <location>
        <begin position="82"/>
        <end position="507"/>
    </location>
</feature>
<feature type="transmembrane region" description="Helical" evidence="5">
    <location>
        <begin position="485"/>
        <end position="504"/>
    </location>
</feature>
<dbReference type="GO" id="GO:0005886">
    <property type="term" value="C:plasma membrane"/>
    <property type="evidence" value="ECO:0007669"/>
    <property type="project" value="TreeGrafter"/>
</dbReference>
<organism evidence="7 8">
    <name type="scientific">Oidiodendron maius (strain Zn)</name>
    <dbReference type="NCBI Taxonomy" id="913774"/>
    <lineage>
        <taxon>Eukaryota</taxon>
        <taxon>Fungi</taxon>
        <taxon>Dikarya</taxon>
        <taxon>Ascomycota</taxon>
        <taxon>Pezizomycotina</taxon>
        <taxon>Leotiomycetes</taxon>
        <taxon>Leotiomycetes incertae sedis</taxon>
        <taxon>Myxotrichaceae</taxon>
        <taxon>Oidiodendron</taxon>
    </lineage>
</organism>
<evidence type="ECO:0000256" key="3">
    <source>
        <dbReference type="ARBA" id="ARBA00022989"/>
    </source>
</evidence>
<dbReference type="InterPro" id="IPR036259">
    <property type="entry name" value="MFS_trans_sf"/>
</dbReference>
<dbReference type="PROSITE" id="PS50850">
    <property type="entry name" value="MFS"/>
    <property type="match status" value="1"/>
</dbReference>
<feature type="transmembrane region" description="Helical" evidence="5">
    <location>
        <begin position="236"/>
        <end position="255"/>
    </location>
</feature>
<sequence length="521" mass="57626">MGPATLTALEDVEKGGSSQLEQSDIDLDHVGETQGYVLNAQAGHASTRHLKTTKDGSTILIPQPSNDPNDPLNWSQTKKNIILAVISFTAFLPDYGSATGAVTLLPQAADWGMSPDQVNHSQVGNVFMLGAGGVVAVALSAYFGRYPVLFWFIVLAVATSAWCAGATTFESFMAARILNGFFSTVAQGGGLMFIKDMYFFHEHARKINIWSAFIILSPYFGPLFAAFIISTQKWQWAFGVYTIETGLCLIAIMLFGDETYYDRRIPIELQPPRGSRLSRMIGIPQWKSKRLRNSFAQAMARPFIVLFKVPVALTGFYYLITFAWVVGINTTLAIFLTPLYNFGPKQIGFFYFTPIVAAIIGETVGHWLHDMVAAAYMKRHNGRLEPEARLTVIWFSTPFMLAGLVLLGFALQRAYHYMICSLAWGLYVFGIMITTVGVNAYVLDSYPEASGEVAAWINFCRTAGGFIISYFQVTWANAKGTEQSLGVQAAICAIGFCLVLVLQISGKRLRLWSRQPHFKTN</sequence>
<keyword evidence="8" id="KW-1185">Reference proteome</keyword>
<dbReference type="OrthoDB" id="2533084at2759"/>
<dbReference type="Proteomes" id="UP000054321">
    <property type="component" value="Unassembled WGS sequence"/>
</dbReference>
<dbReference type="AlphaFoldDB" id="A0A0C3HSZ4"/>
<evidence type="ECO:0000256" key="4">
    <source>
        <dbReference type="ARBA" id="ARBA00023136"/>
    </source>
</evidence>
<dbReference type="EMBL" id="KN832872">
    <property type="protein sequence ID" value="KIN05387.1"/>
    <property type="molecule type" value="Genomic_DNA"/>
</dbReference>
<feature type="transmembrane region" description="Helical" evidence="5">
    <location>
        <begin position="316"/>
        <end position="336"/>
    </location>
</feature>
<feature type="transmembrane region" description="Helical" evidence="5">
    <location>
        <begin position="453"/>
        <end position="473"/>
    </location>
</feature>
<proteinExistence type="predicted"/>
<protein>
    <recommendedName>
        <fullName evidence="6">Major facilitator superfamily (MFS) profile domain-containing protein</fullName>
    </recommendedName>
</protein>
<dbReference type="PANTHER" id="PTHR23502">
    <property type="entry name" value="MAJOR FACILITATOR SUPERFAMILY"/>
    <property type="match status" value="1"/>
</dbReference>
<feature type="transmembrane region" description="Helical" evidence="5">
    <location>
        <begin position="348"/>
        <end position="369"/>
    </location>
</feature>
<evidence type="ECO:0000313" key="7">
    <source>
        <dbReference type="EMBL" id="KIN05387.1"/>
    </source>
</evidence>
<evidence type="ECO:0000313" key="8">
    <source>
        <dbReference type="Proteomes" id="UP000054321"/>
    </source>
</evidence>
<evidence type="ECO:0000259" key="6">
    <source>
        <dbReference type="PROSITE" id="PS50850"/>
    </source>
</evidence>
<dbReference type="InParanoid" id="A0A0C3HSZ4"/>
<evidence type="ECO:0000256" key="5">
    <source>
        <dbReference type="SAM" id="Phobius"/>
    </source>
</evidence>
<dbReference type="Gene3D" id="1.20.1250.20">
    <property type="entry name" value="MFS general substrate transporter like domains"/>
    <property type="match status" value="1"/>
</dbReference>
<dbReference type="HOGENOM" id="CLU_008455_13_8_1"/>
<comment type="subcellular location">
    <subcellularLocation>
        <location evidence="1">Membrane</location>
        <topology evidence="1">Multi-pass membrane protein</topology>
    </subcellularLocation>
</comment>
<feature type="transmembrane region" description="Helical" evidence="5">
    <location>
        <begin position="173"/>
        <end position="195"/>
    </location>
</feature>
<keyword evidence="4 5" id="KW-0472">Membrane</keyword>
<keyword evidence="2 5" id="KW-0812">Transmembrane</keyword>
<dbReference type="GO" id="GO:0022857">
    <property type="term" value="F:transmembrane transporter activity"/>
    <property type="evidence" value="ECO:0007669"/>
    <property type="project" value="InterPro"/>
</dbReference>